<feature type="non-terminal residue" evidence="2">
    <location>
        <position position="52"/>
    </location>
</feature>
<keyword evidence="3" id="KW-1185">Reference proteome</keyword>
<comment type="caution">
    <text evidence="2">The sequence shown here is derived from an EMBL/GenBank/DDBJ whole genome shotgun (WGS) entry which is preliminary data.</text>
</comment>
<evidence type="ECO:0000313" key="3">
    <source>
        <dbReference type="Proteomes" id="UP001150569"/>
    </source>
</evidence>
<evidence type="ECO:0000256" key="1">
    <source>
        <dbReference type="SAM" id="MobiDB-lite"/>
    </source>
</evidence>
<feature type="region of interest" description="Disordered" evidence="1">
    <location>
        <begin position="1"/>
        <end position="52"/>
    </location>
</feature>
<proteinExistence type="predicted"/>
<reference evidence="2" key="1">
    <citation type="submission" date="2022-07" db="EMBL/GenBank/DDBJ databases">
        <title>Phylogenomic reconstructions and comparative analyses of Kickxellomycotina fungi.</title>
        <authorList>
            <person name="Reynolds N.K."/>
            <person name="Stajich J.E."/>
            <person name="Barry K."/>
            <person name="Grigoriev I.V."/>
            <person name="Crous P."/>
            <person name="Smith M.E."/>
        </authorList>
    </citation>
    <scope>NUCLEOTIDE SEQUENCE</scope>
    <source>
        <strain evidence="2">RSA 861</strain>
    </source>
</reference>
<dbReference type="EMBL" id="JANBPT010001296">
    <property type="protein sequence ID" value="KAJ1908916.1"/>
    <property type="molecule type" value="Genomic_DNA"/>
</dbReference>
<accession>A0A9W7ZIK8</accession>
<protein>
    <submittedName>
        <fullName evidence="2">Uncharacterized protein</fullName>
    </submittedName>
</protein>
<gene>
    <name evidence="2" type="ORF">IWQ60_011455</name>
</gene>
<organism evidence="2 3">
    <name type="scientific">Tieghemiomyces parasiticus</name>
    <dbReference type="NCBI Taxonomy" id="78921"/>
    <lineage>
        <taxon>Eukaryota</taxon>
        <taxon>Fungi</taxon>
        <taxon>Fungi incertae sedis</taxon>
        <taxon>Zoopagomycota</taxon>
        <taxon>Kickxellomycotina</taxon>
        <taxon>Dimargaritomycetes</taxon>
        <taxon>Dimargaritales</taxon>
        <taxon>Dimargaritaceae</taxon>
        <taxon>Tieghemiomyces</taxon>
    </lineage>
</organism>
<evidence type="ECO:0000313" key="2">
    <source>
        <dbReference type="EMBL" id="KAJ1908916.1"/>
    </source>
</evidence>
<dbReference type="AlphaFoldDB" id="A0A9W7ZIK8"/>
<sequence>YVLVQTAHRKPGLPSQPLLRRLPKQPARPRHPNRQRRLRLRLPRTSVPAPVL</sequence>
<name>A0A9W7ZIK8_9FUNG</name>
<feature type="compositionally biased region" description="Basic residues" evidence="1">
    <location>
        <begin position="21"/>
        <end position="42"/>
    </location>
</feature>
<feature type="non-terminal residue" evidence="2">
    <location>
        <position position="1"/>
    </location>
</feature>
<dbReference type="Proteomes" id="UP001150569">
    <property type="component" value="Unassembled WGS sequence"/>
</dbReference>